<feature type="compositionally biased region" description="Basic and acidic residues" evidence="1">
    <location>
        <begin position="1175"/>
        <end position="1187"/>
    </location>
</feature>
<keyword evidence="3" id="KW-1185">Reference proteome</keyword>
<dbReference type="KEGG" id="cci:CC1G_09514"/>
<dbReference type="eggNOG" id="ENOG502SJ45">
    <property type="taxonomic scope" value="Eukaryota"/>
</dbReference>
<feature type="region of interest" description="Disordered" evidence="1">
    <location>
        <begin position="1151"/>
        <end position="1209"/>
    </location>
</feature>
<dbReference type="PANTHER" id="PTHR31912">
    <property type="entry name" value="IP13529P"/>
    <property type="match status" value="1"/>
</dbReference>
<dbReference type="OrthoDB" id="2506088at2759"/>
<dbReference type="Proteomes" id="UP000001861">
    <property type="component" value="Unassembled WGS sequence"/>
</dbReference>
<dbReference type="PANTHER" id="PTHR31912:SF34">
    <property type="entry name" value="NOTOCHORD-RELATED PROTEIN"/>
    <property type="match status" value="1"/>
</dbReference>
<organism evidence="2 3">
    <name type="scientific">Coprinopsis cinerea (strain Okayama-7 / 130 / ATCC MYA-4618 / FGSC 9003)</name>
    <name type="common">Inky cap fungus</name>
    <name type="synonym">Hormographiella aspergillata</name>
    <dbReference type="NCBI Taxonomy" id="240176"/>
    <lineage>
        <taxon>Eukaryota</taxon>
        <taxon>Fungi</taxon>
        <taxon>Dikarya</taxon>
        <taxon>Basidiomycota</taxon>
        <taxon>Agaricomycotina</taxon>
        <taxon>Agaricomycetes</taxon>
        <taxon>Agaricomycetidae</taxon>
        <taxon>Agaricales</taxon>
        <taxon>Agaricineae</taxon>
        <taxon>Psathyrellaceae</taxon>
        <taxon>Coprinopsis</taxon>
    </lineage>
</organism>
<dbReference type="AlphaFoldDB" id="A8P0T9"/>
<evidence type="ECO:0000256" key="1">
    <source>
        <dbReference type="SAM" id="MobiDB-lite"/>
    </source>
</evidence>
<accession>A8P0T9</accession>
<feature type="compositionally biased region" description="Basic and acidic residues" evidence="1">
    <location>
        <begin position="1151"/>
        <end position="1164"/>
    </location>
</feature>
<comment type="caution">
    <text evidence="2">The sequence shown here is derived from an EMBL/GenBank/DDBJ whole genome shotgun (WGS) entry which is preliminary data.</text>
</comment>
<proteinExistence type="predicted"/>
<dbReference type="STRING" id="240176.A8P0T9"/>
<dbReference type="HOGENOM" id="CLU_004591_2_0_1"/>
<sequence>MARGRKQDTLDEDFALMPNNPDQVYCKVCTQYNLGDYGSRSHKRKGYRSHKTSKLHKDSERLRDLEERAIFERAQEENITLLHSQSIAIEDLGVSFAINDQIEARHAPVLAAEQSMWDAFDSGQEQLVIDDRESREQEKRAREFEERAKIYGLWGQFDDVPPELDGKTVDSVLEEQEYDDELTELLIGTEPGLEEILAHEFNRTPSSDPLWHPYPSKLTFLLDAFDNMPRLRLSAGLLKVLLWLLRELGVQNVPGYVTFRKLQERLRNECGVRSEPCVSPKGNAFYFNNPADVIRNDWCNPEVARHIRRYIPISKDSVISEIWHGTKWRFDLDRHALSPMYDNGLYHFYVDELAQLEDGSLVVPVRWLEDESGGVFADAWKVKKNDDGSATVVDSEGETIVIEAAHLKLNLPALEELHLVPIWSAETVNAGHPARMPNPDRALAGGEPLYTSFIDIFADDVSGNRSKSWNKHWNLYTTHRNLPRQMLFQESNIHFISTSQNASIAEQFRAVKDVIEGTHKAPIKAYDAHRKERIRLRLQCNCGPGDNPSQSESSGHIGGKGNFPCRKCKVGGTQKEKETDKGFHSFFEKGEDRTLEETLAGVDEQIRTACTGVAARVAKLQTETGIKDAYAQHWIEDLIERSRKAQKDEGKNQEEARTMLMQWVDANEDKIYNPFLKLNYCDFTKDTPVEILHTVLLGAVKYSWHGTHTAWTDAQKSLFSTRLQSTAASGLSIPPIRAAYIMQYANSLIGRQFKILVQTNTFHVHDLVSPAQYAFVKAMGDLSALLWYPEIRNPDDYFSDVEVAVANVLDAAAQIDPSKIIAKIKYHLLVHITDDIRRHGPIIGVATESYESFNTIFRLCSVLSNHLAPSRDIAYQLSEQETVRHLLSGGRWFNRELGEWDSPGRSLINYVAKSEPLKRLFALNKTFEQPPAGTVRLAKPQSASGTRQEFEWTQISFVPPGTIMADPTWASPIFRWFLGQSVISGSGDKCVVGSWIFTHFRTASEEIIAGRIIAILRQTTTEASVIILQRFQISHRRHEVYSMPVLVRPFGETAVIAVAGLSILFEFNAQHDCYHGKCLPTGERRVRQERMELGRVEKHIQHTDDLRFVINTHALHNAHLLRLVVPGELIRPLPLVQDRAACHRELSKLLRASHADSHAPDTGDRAGGNPAKKRKQDDQAAQHERGLNEQLVPGQINFQVELTPREEPW</sequence>
<evidence type="ECO:0000313" key="3">
    <source>
        <dbReference type="Proteomes" id="UP000001861"/>
    </source>
</evidence>
<name>A8P0T9_COPC7</name>
<reference evidence="2 3" key="1">
    <citation type="journal article" date="2010" name="Proc. Natl. Acad. Sci. U.S.A.">
        <title>Insights into evolution of multicellular fungi from the assembled chromosomes of the mushroom Coprinopsis cinerea (Coprinus cinereus).</title>
        <authorList>
            <person name="Stajich J.E."/>
            <person name="Wilke S.K."/>
            <person name="Ahren D."/>
            <person name="Au C.H."/>
            <person name="Birren B.W."/>
            <person name="Borodovsky M."/>
            <person name="Burns C."/>
            <person name="Canback B."/>
            <person name="Casselton L.A."/>
            <person name="Cheng C.K."/>
            <person name="Deng J."/>
            <person name="Dietrich F.S."/>
            <person name="Fargo D.C."/>
            <person name="Farman M.L."/>
            <person name="Gathman A.C."/>
            <person name="Goldberg J."/>
            <person name="Guigo R."/>
            <person name="Hoegger P.J."/>
            <person name="Hooker J.B."/>
            <person name="Huggins A."/>
            <person name="James T.Y."/>
            <person name="Kamada T."/>
            <person name="Kilaru S."/>
            <person name="Kodira C."/>
            <person name="Kues U."/>
            <person name="Kupfer D."/>
            <person name="Kwan H.S."/>
            <person name="Lomsadze A."/>
            <person name="Li W."/>
            <person name="Lilly W.W."/>
            <person name="Ma L.J."/>
            <person name="Mackey A.J."/>
            <person name="Manning G."/>
            <person name="Martin F."/>
            <person name="Muraguchi H."/>
            <person name="Natvig D.O."/>
            <person name="Palmerini H."/>
            <person name="Ramesh M.A."/>
            <person name="Rehmeyer C.J."/>
            <person name="Roe B.A."/>
            <person name="Shenoy N."/>
            <person name="Stanke M."/>
            <person name="Ter-Hovhannisyan V."/>
            <person name="Tunlid A."/>
            <person name="Velagapudi R."/>
            <person name="Vision T.J."/>
            <person name="Zeng Q."/>
            <person name="Zolan M.E."/>
            <person name="Pukkila P.J."/>
        </authorList>
    </citation>
    <scope>NUCLEOTIDE SEQUENCE [LARGE SCALE GENOMIC DNA]</scope>
    <source>
        <strain evidence="3">Okayama-7 / 130 / ATCC MYA-4618 / FGSC 9003</strain>
    </source>
</reference>
<evidence type="ECO:0000313" key="2">
    <source>
        <dbReference type="EMBL" id="EAU83845.2"/>
    </source>
</evidence>
<dbReference type="RefSeq" id="XP_001837963.2">
    <property type="nucleotide sequence ID" value="XM_001837911.2"/>
</dbReference>
<gene>
    <name evidence="2" type="ORF">CC1G_09514</name>
</gene>
<dbReference type="EMBL" id="AACS02000006">
    <property type="protein sequence ID" value="EAU83845.2"/>
    <property type="molecule type" value="Genomic_DNA"/>
</dbReference>
<dbReference type="GeneID" id="6014528"/>
<dbReference type="InParanoid" id="A8P0T9"/>
<dbReference type="OMA" id="WVIHISG"/>
<protein>
    <submittedName>
        <fullName evidence="2">Uncharacterized protein</fullName>
    </submittedName>
</protein>
<dbReference type="VEuPathDB" id="FungiDB:CC1G_09514"/>